<dbReference type="RefSeq" id="WP_353423126.1">
    <property type="nucleotide sequence ID" value="NZ_CP117826.1"/>
</dbReference>
<gene>
    <name evidence="2" type="ORF">PUP29_09300</name>
</gene>
<name>A0AAU8A6I7_9FIRM</name>
<dbReference type="AlphaFoldDB" id="A0AAU8A6I7"/>
<evidence type="ECO:0000313" key="2">
    <source>
        <dbReference type="EMBL" id="XCC61720.1"/>
    </source>
</evidence>
<organism evidence="2">
    <name type="scientific">Christensenella massiliensis</name>
    <dbReference type="NCBI Taxonomy" id="1805714"/>
    <lineage>
        <taxon>Bacteria</taxon>
        <taxon>Bacillati</taxon>
        <taxon>Bacillota</taxon>
        <taxon>Clostridia</taxon>
        <taxon>Christensenellales</taxon>
        <taxon>Christensenellaceae</taxon>
        <taxon>Christensenella</taxon>
    </lineage>
</organism>
<proteinExistence type="predicted"/>
<accession>A0AAU8A6I7</accession>
<reference evidence="2" key="1">
    <citation type="submission" date="2023-02" db="EMBL/GenBank/DDBJ databases">
        <title>Gut commensal Christensenella minuta modulates host metabolism via a new class of secondary bile acids.</title>
        <authorList>
            <person name="Liu C."/>
        </authorList>
    </citation>
    <scope>NUCLEOTIDE SEQUENCE</scope>
    <source>
        <strain evidence="2">CA70</strain>
    </source>
</reference>
<dbReference type="EMBL" id="CP117826">
    <property type="protein sequence ID" value="XCC61720.1"/>
    <property type="molecule type" value="Genomic_DNA"/>
</dbReference>
<feature type="region of interest" description="Disordered" evidence="1">
    <location>
        <begin position="1"/>
        <end position="25"/>
    </location>
</feature>
<sequence>METKKETENKTQPKPKASKKPETRYFIGKGVEITEEQAREHVKRQNERAKK</sequence>
<protein>
    <submittedName>
        <fullName evidence="2">Uncharacterized protein</fullName>
    </submittedName>
</protein>
<feature type="compositionally biased region" description="Basic and acidic residues" evidence="1">
    <location>
        <begin position="1"/>
        <end position="11"/>
    </location>
</feature>
<evidence type="ECO:0000256" key="1">
    <source>
        <dbReference type="SAM" id="MobiDB-lite"/>
    </source>
</evidence>